<dbReference type="NCBIfam" id="NF045517">
    <property type="entry name" value="halo_surf_dom"/>
    <property type="match status" value="1"/>
</dbReference>
<sequence>MLRPPRPATAVVVAALVVLAGVAPAIAATDATATDHASDGDSLDAATPSAENATVDAWRVPGYVDAANASASELASYHEPGVRTNVTSDDYLAVAVDSPDLDAAVADRSGNVTERVLAALTDSGRLTLVQTVETTPVSLQPGVLWLNASNTRAVDGSTADRYVLVVDVDETIGIRDGHLLDGDRSFAGAYEDHVGTSNVLGFFEESWTEETRTFAANYRERSDDPVVAESRPVAFVYPSNESATVDTWRVPESVDVANASESEVASFRNPTAEATNVTARDRLVVDVTVPGLDARVANASGNASANLTARVLAALNESGHFAVRQTTDTTTPERQSRSLWLNATNVDARDVAGDDRYRLVVDPSKVLAVHASPFDDPSAVAAEYRDDDEDYRFDGLFEDGLDAYEVYTARYYANDSVSGLAATSRRVKFRPAAAFVATTGPLEPGANVTVAGTTTVAPGTELAVTARTDAGVVATAVATVDDRGRYDATLDLAGVDAPTTVNVTVALAANRSRTLTRAPATLAVRERRAVIEFDDQTTSTGYVSARANLSHGGVLVLRNDTGVVDQTTVLDAGVDQTVTFSLPAAAANGTYRVVAYRVRDDGTHGERYPNGSASATITFEAETTTTPPTTNTTTPPTTTYNETPILGDDTETTATRTSGRPTVDPTTPVAEDPIPGFGAGVAAAALLAVVLVGASRRRRDS</sequence>
<reference evidence="3 4" key="1">
    <citation type="journal article" date="2019" name="Int. J. Syst. Evol. Microbiol.">
        <title>The Global Catalogue of Microorganisms (GCM) 10K type strain sequencing project: providing services to taxonomists for standard genome sequencing and annotation.</title>
        <authorList>
            <consortium name="The Broad Institute Genomics Platform"/>
            <consortium name="The Broad Institute Genome Sequencing Center for Infectious Disease"/>
            <person name="Wu L."/>
            <person name="Ma J."/>
        </authorList>
    </citation>
    <scope>NUCLEOTIDE SEQUENCE [LARGE SCALE GENOMIC DNA]</scope>
    <source>
        <strain evidence="3 4">GX26</strain>
    </source>
</reference>
<feature type="compositionally biased region" description="Low complexity" evidence="1">
    <location>
        <begin position="624"/>
        <end position="644"/>
    </location>
</feature>
<feature type="transmembrane region" description="Helical" evidence="2">
    <location>
        <begin position="674"/>
        <end position="694"/>
    </location>
</feature>
<keyword evidence="4" id="KW-1185">Reference proteome</keyword>
<comment type="caution">
    <text evidence="3">The sequence shown here is derived from an EMBL/GenBank/DDBJ whole genome shotgun (WGS) entry which is preliminary data.</text>
</comment>
<accession>A0ABD5VAR0</accession>
<dbReference type="Proteomes" id="UP001596395">
    <property type="component" value="Unassembled WGS sequence"/>
</dbReference>
<keyword evidence="2" id="KW-0472">Membrane</keyword>
<evidence type="ECO:0000256" key="1">
    <source>
        <dbReference type="SAM" id="MobiDB-lite"/>
    </source>
</evidence>
<feature type="region of interest" description="Disordered" evidence="1">
    <location>
        <begin position="624"/>
        <end position="668"/>
    </location>
</feature>
<dbReference type="EMBL" id="JBHSXN010000001">
    <property type="protein sequence ID" value="MFC6952492.1"/>
    <property type="molecule type" value="Genomic_DNA"/>
</dbReference>
<evidence type="ECO:0000313" key="3">
    <source>
        <dbReference type="EMBL" id="MFC6952492.1"/>
    </source>
</evidence>
<keyword evidence="2" id="KW-1133">Transmembrane helix</keyword>
<evidence type="ECO:0000313" key="4">
    <source>
        <dbReference type="Proteomes" id="UP001596395"/>
    </source>
</evidence>
<dbReference type="AlphaFoldDB" id="A0ABD5VAR0"/>
<gene>
    <name evidence="3" type="ORF">ACFQGB_06415</name>
</gene>
<organism evidence="3 4">
    <name type="scientific">Halorubellus litoreus</name>
    <dbReference type="NCBI Taxonomy" id="755308"/>
    <lineage>
        <taxon>Archaea</taxon>
        <taxon>Methanobacteriati</taxon>
        <taxon>Methanobacteriota</taxon>
        <taxon>Stenosarchaea group</taxon>
        <taxon>Halobacteria</taxon>
        <taxon>Halobacteriales</taxon>
        <taxon>Halorubellaceae</taxon>
        <taxon>Halorubellus</taxon>
    </lineage>
</organism>
<evidence type="ECO:0000256" key="2">
    <source>
        <dbReference type="SAM" id="Phobius"/>
    </source>
</evidence>
<keyword evidence="2" id="KW-0812">Transmembrane</keyword>
<protein>
    <submittedName>
        <fullName evidence="3">BGTF surface domain-containing protein</fullName>
    </submittedName>
</protein>
<name>A0ABD5VAR0_9EURY</name>
<dbReference type="RefSeq" id="WP_336349467.1">
    <property type="nucleotide sequence ID" value="NZ_JAZAQL010000001.1"/>
</dbReference>
<proteinExistence type="predicted"/>